<dbReference type="EMBL" id="VTHL01000002">
    <property type="protein sequence ID" value="TYZ13553.1"/>
    <property type="molecule type" value="Genomic_DNA"/>
</dbReference>
<evidence type="ECO:0000313" key="3">
    <source>
        <dbReference type="Proteomes" id="UP000322791"/>
    </source>
</evidence>
<evidence type="ECO:0000313" key="2">
    <source>
        <dbReference type="EMBL" id="TYZ13553.1"/>
    </source>
</evidence>
<comment type="caution">
    <text evidence="2">The sequence shown here is derived from an EMBL/GenBank/DDBJ whole genome shotgun (WGS) entry which is preliminary data.</text>
</comment>
<dbReference type="Proteomes" id="UP000322791">
    <property type="component" value="Unassembled WGS sequence"/>
</dbReference>
<evidence type="ECO:0000256" key="1">
    <source>
        <dbReference type="SAM" id="SignalP"/>
    </source>
</evidence>
<keyword evidence="3" id="KW-1185">Reference proteome</keyword>
<proteinExistence type="predicted"/>
<keyword evidence="1" id="KW-0732">Signal</keyword>
<name>A0A5D6VCA0_9BACT</name>
<gene>
    <name evidence="2" type="ORF">FY528_03850</name>
</gene>
<feature type="chain" id="PRO_5023005382" evidence="1">
    <location>
        <begin position="24"/>
        <end position="254"/>
    </location>
</feature>
<sequence length="254" mass="28022">MKLYQLYSCAGLLLLLPAGCALGQTASAAPGEVPPVLRTLRQHYEAGLGFDSQLYNGQEYVNYVRSYIKGHAFFDSADPQPGTVEYGGGTYSVPLRYDIVREVLVLKAPLGALTLQLINERVTRFSLGSHSFIRLVADSGRAAPIRTGFYEVLVDGSVQLLAAHRKNLQQRSVAGGMEGEITQKDEFFVRQGTELHSVGKAKSVLALFPESKARLREYIKTRKLQFSSTRRQEALTALLQYYATLPVPSSPARH</sequence>
<protein>
    <submittedName>
        <fullName evidence="2">Uncharacterized protein</fullName>
    </submittedName>
</protein>
<feature type="signal peptide" evidence="1">
    <location>
        <begin position="1"/>
        <end position="23"/>
    </location>
</feature>
<reference evidence="2 3" key="1">
    <citation type="submission" date="2019-08" db="EMBL/GenBank/DDBJ databases">
        <authorList>
            <person name="Seo M.-J."/>
        </authorList>
    </citation>
    <scope>NUCLEOTIDE SEQUENCE [LARGE SCALE GENOMIC DNA]</scope>
    <source>
        <strain evidence="2 3">KIGAM108</strain>
    </source>
</reference>
<accession>A0A5D6VCA0</accession>
<dbReference type="AlphaFoldDB" id="A0A5D6VCA0"/>
<organism evidence="2 3">
    <name type="scientific">Hymenobacter lutimineralis</name>
    <dbReference type="NCBI Taxonomy" id="2606448"/>
    <lineage>
        <taxon>Bacteria</taxon>
        <taxon>Pseudomonadati</taxon>
        <taxon>Bacteroidota</taxon>
        <taxon>Cytophagia</taxon>
        <taxon>Cytophagales</taxon>
        <taxon>Hymenobacteraceae</taxon>
        <taxon>Hymenobacter</taxon>
    </lineage>
</organism>